<dbReference type="CDD" id="cd20557">
    <property type="entry name" value="CYCLIN_ScPCL1-like"/>
    <property type="match status" value="1"/>
</dbReference>
<feature type="transmembrane region" description="Helical" evidence="1">
    <location>
        <begin position="79"/>
        <end position="98"/>
    </location>
</feature>
<dbReference type="InterPro" id="IPR036915">
    <property type="entry name" value="Cyclin-like_sf"/>
</dbReference>
<dbReference type="Pfam" id="PF08613">
    <property type="entry name" value="Cyclin"/>
    <property type="match status" value="1"/>
</dbReference>
<dbReference type="SUPFAM" id="SSF47954">
    <property type="entry name" value="Cyclin-like"/>
    <property type="match status" value="1"/>
</dbReference>
<reference evidence="2 3" key="1">
    <citation type="submission" date="2016-07" db="EMBL/GenBank/DDBJ databases">
        <title>Pervasive Adenine N6-methylation of Active Genes in Fungi.</title>
        <authorList>
            <consortium name="DOE Joint Genome Institute"/>
            <person name="Mondo S.J."/>
            <person name="Dannebaum R.O."/>
            <person name="Kuo R.C."/>
            <person name="Labutti K."/>
            <person name="Haridas S."/>
            <person name="Kuo A."/>
            <person name="Salamov A."/>
            <person name="Ahrendt S.R."/>
            <person name="Lipzen A."/>
            <person name="Sullivan W."/>
            <person name="Andreopoulos W.B."/>
            <person name="Clum A."/>
            <person name="Lindquist E."/>
            <person name="Daum C."/>
            <person name="Ramamoorthy G.K."/>
            <person name="Gryganskyi A."/>
            <person name="Culley D."/>
            <person name="Magnuson J.K."/>
            <person name="James T.Y."/>
            <person name="O'Malley M.A."/>
            <person name="Stajich J.E."/>
            <person name="Spatafora J.W."/>
            <person name="Visel A."/>
            <person name="Grigoriev I.V."/>
        </authorList>
    </citation>
    <scope>NUCLEOTIDE SEQUENCE [LARGE SCALE GENOMIC DNA]</scope>
    <source>
        <strain evidence="2 3">CBS 931.73</strain>
    </source>
</reference>
<evidence type="ECO:0000313" key="2">
    <source>
        <dbReference type="EMBL" id="ORY02708.1"/>
    </source>
</evidence>
<dbReference type="GO" id="GO:0016538">
    <property type="term" value="F:cyclin-dependent protein serine/threonine kinase regulator activity"/>
    <property type="evidence" value="ECO:0007669"/>
    <property type="project" value="TreeGrafter"/>
</dbReference>
<sequence length="177" mass="20359">MVSKVSSIVHPGHQHVYSTSTLEHDCAIKRRIVEYLPDINRARLSGFAGDMVSYMWNSALNTFSCSTSNAKFKSFCNTVFFTTEVSFYVAILALYYVYRLKNQHGLATETPGSEYFVFTVGLILANKYLDDSTFTNQSWASVSRIPLKEINRIEKEFLKGLNFRLHVTEKEFLLWLQ</sequence>
<name>A0A1Y1YXE0_9FUNG</name>
<dbReference type="PANTHER" id="PTHR15615">
    <property type="match status" value="1"/>
</dbReference>
<dbReference type="STRING" id="1314790.A0A1Y1YXE0"/>
<dbReference type="OrthoDB" id="244495at2759"/>
<gene>
    <name evidence="2" type="ORF">K493DRAFT_254693</name>
</gene>
<dbReference type="GO" id="GO:0019901">
    <property type="term" value="F:protein kinase binding"/>
    <property type="evidence" value="ECO:0007669"/>
    <property type="project" value="InterPro"/>
</dbReference>
<dbReference type="GO" id="GO:0005634">
    <property type="term" value="C:nucleus"/>
    <property type="evidence" value="ECO:0007669"/>
    <property type="project" value="TreeGrafter"/>
</dbReference>
<evidence type="ECO:0000256" key="1">
    <source>
        <dbReference type="SAM" id="Phobius"/>
    </source>
</evidence>
<dbReference type="GO" id="GO:0000307">
    <property type="term" value="C:cyclin-dependent protein kinase holoenzyme complex"/>
    <property type="evidence" value="ECO:0007669"/>
    <property type="project" value="TreeGrafter"/>
</dbReference>
<dbReference type="Proteomes" id="UP000193498">
    <property type="component" value="Unassembled WGS sequence"/>
</dbReference>
<accession>A0A1Y1YXE0</accession>
<dbReference type="EMBL" id="MCFE01000054">
    <property type="protein sequence ID" value="ORY02708.1"/>
    <property type="molecule type" value="Genomic_DNA"/>
</dbReference>
<dbReference type="Gene3D" id="1.10.472.10">
    <property type="entry name" value="Cyclin-like"/>
    <property type="match status" value="1"/>
</dbReference>
<keyword evidence="1" id="KW-1133">Transmembrane helix</keyword>
<proteinExistence type="predicted"/>
<evidence type="ECO:0008006" key="4">
    <source>
        <dbReference type="Google" id="ProtNLM"/>
    </source>
</evidence>
<protein>
    <recommendedName>
        <fullName evidence="4">Cyclin N-terminal domain-containing protein</fullName>
    </recommendedName>
</protein>
<comment type="caution">
    <text evidence="2">The sequence shown here is derived from an EMBL/GenBank/DDBJ whole genome shotgun (WGS) entry which is preliminary data.</text>
</comment>
<dbReference type="InterPro" id="IPR013922">
    <property type="entry name" value="Cyclin_PHO80-like"/>
</dbReference>
<keyword evidence="1" id="KW-0812">Transmembrane</keyword>
<dbReference type="PANTHER" id="PTHR15615:SF27">
    <property type="entry name" value="PHO85 CYCLIN CLG1"/>
    <property type="match status" value="1"/>
</dbReference>
<evidence type="ECO:0000313" key="3">
    <source>
        <dbReference type="Proteomes" id="UP000193498"/>
    </source>
</evidence>
<feature type="non-terminal residue" evidence="2">
    <location>
        <position position="177"/>
    </location>
</feature>
<dbReference type="InParanoid" id="A0A1Y1YXE0"/>
<keyword evidence="3" id="KW-1185">Reference proteome</keyword>
<keyword evidence="1" id="KW-0472">Membrane</keyword>
<organism evidence="2 3">
    <name type="scientific">Basidiobolus meristosporus CBS 931.73</name>
    <dbReference type="NCBI Taxonomy" id="1314790"/>
    <lineage>
        <taxon>Eukaryota</taxon>
        <taxon>Fungi</taxon>
        <taxon>Fungi incertae sedis</taxon>
        <taxon>Zoopagomycota</taxon>
        <taxon>Entomophthoromycotina</taxon>
        <taxon>Basidiobolomycetes</taxon>
        <taxon>Basidiobolales</taxon>
        <taxon>Basidiobolaceae</taxon>
        <taxon>Basidiobolus</taxon>
    </lineage>
</organism>
<dbReference type="AlphaFoldDB" id="A0A1Y1YXE0"/>